<dbReference type="GO" id="GO:0042806">
    <property type="term" value="F:fucose binding"/>
    <property type="evidence" value="ECO:0007669"/>
    <property type="project" value="TreeGrafter"/>
</dbReference>
<keyword evidence="2" id="KW-0413">Isomerase</keyword>
<proteinExistence type="predicted"/>
<dbReference type="InterPro" id="IPR050443">
    <property type="entry name" value="RbsD/FucU_mutarotase"/>
</dbReference>
<evidence type="ECO:0000313" key="4">
    <source>
        <dbReference type="EMBL" id="SFO70822.1"/>
    </source>
</evidence>
<evidence type="ECO:0000256" key="1">
    <source>
        <dbReference type="ARBA" id="ARBA00000223"/>
    </source>
</evidence>
<reference evidence="4 5" key="1">
    <citation type="submission" date="2016-10" db="EMBL/GenBank/DDBJ databases">
        <authorList>
            <person name="de Groot N.N."/>
        </authorList>
    </citation>
    <scope>NUCLEOTIDE SEQUENCE [LARGE SCALE GENOMIC DNA]</scope>
    <source>
        <strain evidence="4 5">CGMCC 1.9157</strain>
    </source>
</reference>
<dbReference type="InterPro" id="IPR007721">
    <property type="entry name" value="RbsD_FucU"/>
</dbReference>
<comment type="catalytic activity">
    <reaction evidence="3">
        <text>alpha-L-fucose = beta-L-fucose</text>
        <dbReference type="Rhea" id="RHEA:25580"/>
        <dbReference type="ChEBI" id="CHEBI:42548"/>
        <dbReference type="ChEBI" id="CHEBI:42589"/>
        <dbReference type="EC" id="5.1.3.29"/>
    </reaction>
</comment>
<dbReference type="SUPFAM" id="SSF102546">
    <property type="entry name" value="RbsD-like"/>
    <property type="match status" value="1"/>
</dbReference>
<dbReference type="InterPro" id="IPR023750">
    <property type="entry name" value="RbsD-like_sf"/>
</dbReference>
<dbReference type="EMBL" id="FOVR01000011">
    <property type="protein sequence ID" value="SFO70822.1"/>
    <property type="molecule type" value="Genomic_DNA"/>
</dbReference>
<dbReference type="GO" id="GO:0036373">
    <property type="term" value="F:L-fucose mutarotase activity"/>
    <property type="evidence" value="ECO:0007669"/>
    <property type="project" value="UniProtKB-EC"/>
</dbReference>
<dbReference type="Gene3D" id="3.40.1650.10">
    <property type="entry name" value="RbsD-like domain"/>
    <property type="match status" value="1"/>
</dbReference>
<evidence type="ECO:0000313" key="5">
    <source>
        <dbReference type="Proteomes" id="UP000199236"/>
    </source>
</evidence>
<dbReference type="AlphaFoldDB" id="A0A1I5JDI4"/>
<sequence>MLRNINPLLSPDLLHILAAMGHGDDLVIADANYPGEQIARTNGCRYVRLDGILATDVLKAVLELMPLDDFVEDPAYVMEVVGDTAEIPPVVTEFQSVIKDAADNPADIASMNRFAFYERSQNAYAIVQTGERRLYGNIIVKKGVVRL</sequence>
<name>A0A1I5JDI4_9HYPH</name>
<dbReference type="PANTHER" id="PTHR31690:SF4">
    <property type="entry name" value="FUCOSE MUTAROTASE"/>
    <property type="match status" value="1"/>
</dbReference>
<keyword evidence="5" id="KW-1185">Reference proteome</keyword>
<dbReference type="OrthoDB" id="7947972at2"/>
<evidence type="ECO:0000256" key="2">
    <source>
        <dbReference type="ARBA" id="ARBA00023235"/>
    </source>
</evidence>
<dbReference type="Proteomes" id="UP000199236">
    <property type="component" value="Unassembled WGS sequence"/>
</dbReference>
<dbReference type="GO" id="GO:0062193">
    <property type="term" value="F:D-ribose pyranase activity"/>
    <property type="evidence" value="ECO:0007669"/>
    <property type="project" value="UniProtKB-EC"/>
</dbReference>
<comment type="catalytic activity">
    <reaction evidence="1">
        <text>beta-D-ribopyranose = beta-D-ribofuranose</text>
        <dbReference type="Rhea" id="RHEA:25432"/>
        <dbReference type="ChEBI" id="CHEBI:27476"/>
        <dbReference type="ChEBI" id="CHEBI:47002"/>
        <dbReference type="EC" id="5.4.99.62"/>
    </reaction>
</comment>
<dbReference type="RefSeq" id="WP_090074592.1">
    <property type="nucleotide sequence ID" value="NZ_FOVR01000011.1"/>
</dbReference>
<evidence type="ECO:0000256" key="3">
    <source>
        <dbReference type="ARBA" id="ARBA00036324"/>
    </source>
</evidence>
<dbReference type="Pfam" id="PF05025">
    <property type="entry name" value="RbsD_FucU"/>
    <property type="match status" value="1"/>
</dbReference>
<dbReference type="GO" id="GO:0006004">
    <property type="term" value="P:fucose metabolic process"/>
    <property type="evidence" value="ECO:0007669"/>
    <property type="project" value="TreeGrafter"/>
</dbReference>
<organism evidence="4 5">
    <name type="scientific">Cohaesibacter marisflavi</name>
    <dbReference type="NCBI Taxonomy" id="655353"/>
    <lineage>
        <taxon>Bacteria</taxon>
        <taxon>Pseudomonadati</taxon>
        <taxon>Pseudomonadota</taxon>
        <taxon>Alphaproteobacteria</taxon>
        <taxon>Hyphomicrobiales</taxon>
        <taxon>Cohaesibacteraceae</taxon>
    </lineage>
</organism>
<accession>A0A1I5JDI4</accession>
<dbReference type="STRING" id="655353.SAMN04488056_11197"/>
<gene>
    <name evidence="4" type="ORF">SAMN04488056_11197</name>
</gene>
<protein>
    <submittedName>
        <fullName evidence="4">L-fucose mutarotase</fullName>
    </submittedName>
</protein>
<dbReference type="PANTHER" id="PTHR31690">
    <property type="entry name" value="FUCOSE MUTAROTASE"/>
    <property type="match status" value="1"/>
</dbReference>